<feature type="transmembrane region" description="Helical" evidence="2">
    <location>
        <begin position="757"/>
        <end position="782"/>
    </location>
</feature>
<proteinExistence type="predicted"/>
<gene>
    <name evidence="3" type="ORF">HK097_005498</name>
</gene>
<dbReference type="EMBL" id="JADGJD010000258">
    <property type="protein sequence ID" value="KAJ3052877.1"/>
    <property type="molecule type" value="Genomic_DNA"/>
</dbReference>
<accession>A0AAD5SF01</accession>
<dbReference type="Gene3D" id="3.40.190.10">
    <property type="entry name" value="Periplasmic binding protein-like II"/>
    <property type="match status" value="1"/>
</dbReference>
<evidence type="ECO:0000256" key="2">
    <source>
        <dbReference type="SAM" id="Phobius"/>
    </source>
</evidence>
<dbReference type="AlphaFoldDB" id="A0AAD5SF01"/>
<dbReference type="PANTHER" id="PTHR43649">
    <property type="entry name" value="ARABINOSE-BINDING PROTEIN-RELATED"/>
    <property type="match status" value="1"/>
</dbReference>
<dbReference type="SUPFAM" id="SSF53850">
    <property type="entry name" value="Periplasmic binding protein-like II"/>
    <property type="match status" value="1"/>
</dbReference>
<feature type="transmembrane region" description="Helical" evidence="2">
    <location>
        <begin position="497"/>
        <end position="516"/>
    </location>
</feature>
<feature type="transmembrane region" description="Helical" evidence="2">
    <location>
        <begin position="563"/>
        <end position="586"/>
    </location>
</feature>
<keyword evidence="2" id="KW-1133">Transmembrane helix</keyword>
<feature type="transmembrane region" description="Helical" evidence="2">
    <location>
        <begin position="700"/>
        <end position="719"/>
    </location>
</feature>
<feature type="transmembrane region" description="Helical" evidence="2">
    <location>
        <begin position="611"/>
        <end position="632"/>
    </location>
</feature>
<evidence type="ECO:0000313" key="3">
    <source>
        <dbReference type="EMBL" id="KAJ3052877.1"/>
    </source>
</evidence>
<dbReference type="PANTHER" id="PTHR43649:SF12">
    <property type="entry name" value="DIACETYLCHITOBIOSE BINDING PROTEIN DASA"/>
    <property type="match status" value="1"/>
</dbReference>
<feature type="region of interest" description="Disordered" evidence="1">
    <location>
        <begin position="1007"/>
        <end position="1062"/>
    </location>
</feature>
<feature type="transmembrane region" description="Helical" evidence="2">
    <location>
        <begin position="794"/>
        <end position="815"/>
    </location>
</feature>
<feature type="transmembrane region" description="Helical" evidence="2">
    <location>
        <begin position="653"/>
        <end position="672"/>
    </location>
</feature>
<name>A0AAD5SF01_9FUNG</name>
<sequence>MQKAVNTSRDPYTGIDTIKWKLVRRTWSNIALDQYCIDPGNRRSGDPVNPECPDVINLGTTQLAGAWANKQLKALDKEFVAFFRKSGRGLRDEFVKYAYYDYYTREAKPMAIPISSDTRILIYSRKIFQRVGLKEPPPSPNVTWASGEWNWLKIVEYAKKIWDAGEGYGFQFRAAYDEETKLFSVISRDPNFNVQLNKVDGQEASWRLPLANRCGWETEGFYRILTDVIAGMWLRDKSGNTDIYNREVVTSYLNISQPDWYGDDLGSPIDQPDMCNSADGCPGFYTINKWGMRWADSSNLASMYASTEGRKLFDDGELGVATMPSKGYLGGTGLAVLNSTLYPERAWEFLEQMVDEKMLLLIGKLTGVPPPYDNVIEDDYWENDRILSVIAQQLKESTPLQYPDIAFPQMAKIEAVHPARHIMTEMLYKGVSPEAAIGRACWAINYLFTPECLAIGSPKTNSSCANYCDLLRNATVRRSFQDLLDHYDEYPQAAISLWSYLITLLVVNTLYAVYLIRRHIGRGRMHPDEMNGKAEEGQEKSVMKSMSSTSITMTIWQARPTTANYLAVAALIGDWIQYSGVLVLIVPEWTEYFQTLTDGIAILGFNLDFSWYYIVILGVFLPLWAVYTVTFWSGMASKLAEKNYGKLFLRPATYILVFCGNFGFIPIVQALLKLSDCRYAPAGITMMDMNCTMPCWQTDHWWIVASSYVILMVFVPLQLTQAHVWQEIQDGLDIKDDQIHVVLSLMIRLFHAIINRFFFNMVWTSIVILLITDTALAIYTWHYNTNNVVWVQKLARAVTMMTLGTAIGSVITHVMGSYMARTTAGGIGTAVLAVLWVIPLAGFAWYVKRRYPPELTLFISGETAGAMERLVQMLPKIGGKGGGGKKEYGQGGASKISELRLTKTNHFPPETQKKLARFLDEHYVAGRLGNQTQLQILRESLRVHNDILYYLVLNLWDRPDQLLRYLRSSDILEAMADQVVRFGSGGNTTDFRRITESHSSTAAMNGRLTDWLGTGSDPKDKDRTMTAGGGGSSTGAGGLYTAGGHSAGGHSDKGPGIEPVLE</sequence>
<dbReference type="InterPro" id="IPR050490">
    <property type="entry name" value="Bact_solute-bd_prot1"/>
</dbReference>
<dbReference type="Proteomes" id="UP001212841">
    <property type="component" value="Unassembled WGS sequence"/>
</dbReference>
<feature type="transmembrane region" description="Helical" evidence="2">
    <location>
        <begin position="827"/>
        <end position="847"/>
    </location>
</feature>
<evidence type="ECO:0000313" key="4">
    <source>
        <dbReference type="Proteomes" id="UP001212841"/>
    </source>
</evidence>
<reference evidence="3" key="1">
    <citation type="submission" date="2020-05" db="EMBL/GenBank/DDBJ databases">
        <title>Phylogenomic resolution of chytrid fungi.</title>
        <authorList>
            <person name="Stajich J.E."/>
            <person name="Amses K."/>
            <person name="Simmons R."/>
            <person name="Seto K."/>
            <person name="Myers J."/>
            <person name="Bonds A."/>
            <person name="Quandt C.A."/>
            <person name="Barry K."/>
            <person name="Liu P."/>
            <person name="Grigoriev I."/>
            <person name="Longcore J.E."/>
            <person name="James T.Y."/>
        </authorList>
    </citation>
    <scope>NUCLEOTIDE SEQUENCE</scope>
    <source>
        <strain evidence="3">JEL0318</strain>
    </source>
</reference>
<keyword evidence="4" id="KW-1185">Reference proteome</keyword>
<comment type="caution">
    <text evidence="3">The sequence shown here is derived from an EMBL/GenBank/DDBJ whole genome shotgun (WGS) entry which is preliminary data.</text>
</comment>
<keyword evidence="2" id="KW-0472">Membrane</keyword>
<organism evidence="3 4">
    <name type="scientific">Rhizophlyctis rosea</name>
    <dbReference type="NCBI Taxonomy" id="64517"/>
    <lineage>
        <taxon>Eukaryota</taxon>
        <taxon>Fungi</taxon>
        <taxon>Fungi incertae sedis</taxon>
        <taxon>Chytridiomycota</taxon>
        <taxon>Chytridiomycota incertae sedis</taxon>
        <taxon>Chytridiomycetes</taxon>
        <taxon>Rhizophlyctidales</taxon>
        <taxon>Rhizophlyctidaceae</taxon>
        <taxon>Rhizophlyctis</taxon>
    </lineage>
</organism>
<feature type="compositionally biased region" description="Gly residues" evidence="1">
    <location>
        <begin position="1027"/>
        <end position="1047"/>
    </location>
</feature>
<protein>
    <submittedName>
        <fullName evidence="3">Uncharacterized protein</fullName>
    </submittedName>
</protein>
<keyword evidence="2" id="KW-0812">Transmembrane</keyword>
<evidence type="ECO:0000256" key="1">
    <source>
        <dbReference type="SAM" id="MobiDB-lite"/>
    </source>
</evidence>